<reference evidence="2" key="2">
    <citation type="submission" date="2016-02" db="EMBL/GenBank/DDBJ databases">
        <title>Genome sequencing of Aspergillus luchuensis NBRC 4314.</title>
        <authorList>
            <person name="Yamada O."/>
        </authorList>
    </citation>
    <scope>NUCLEOTIDE SEQUENCE [LARGE SCALE GENOMIC DNA]</scope>
    <source>
        <strain evidence="2">RIB 2604</strain>
    </source>
</reference>
<gene>
    <name evidence="1" type="ORF">RIB2604_00500100</name>
</gene>
<dbReference type="VEuPathDB" id="FungiDB:ASPFODRAFT_54104"/>
<evidence type="ECO:0008006" key="3">
    <source>
        <dbReference type="Google" id="ProtNLM"/>
    </source>
</evidence>
<evidence type="ECO:0000313" key="1">
    <source>
        <dbReference type="EMBL" id="GAT19406.1"/>
    </source>
</evidence>
<reference evidence="1 2" key="1">
    <citation type="journal article" date="2016" name="DNA Res.">
        <title>Genome sequence of Aspergillus luchuensis NBRC 4314.</title>
        <authorList>
            <person name="Yamada O."/>
            <person name="Machida M."/>
            <person name="Hosoyama A."/>
            <person name="Goto M."/>
            <person name="Takahashi T."/>
            <person name="Futagami T."/>
            <person name="Yamagata Y."/>
            <person name="Takeuchi M."/>
            <person name="Kobayashi T."/>
            <person name="Koike H."/>
            <person name="Abe K."/>
            <person name="Asai K."/>
            <person name="Arita M."/>
            <person name="Fujita N."/>
            <person name="Fukuda K."/>
            <person name="Higa K."/>
            <person name="Horikawa H."/>
            <person name="Ishikawa T."/>
            <person name="Jinno K."/>
            <person name="Kato Y."/>
            <person name="Kirimura K."/>
            <person name="Mizutani O."/>
            <person name="Nakasone K."/>
            <person name="Sano M."/>
            <person name="Shiraishi Y."/>
            <person name="Tsukahara M."/>
            <person name="Gomi K."/>
        </authorList>
    </citation>
    <scope>NUCLEOTIDE SEQUENCE [LARGE SCALE GENOMIC DNA]</scope>
    <source>
        <strain evidence="1 2">RIB 2604</strain>
    </source>
</reference>
<evidence type="ECO:0000313" key="2">
    <source>
        <dbReference type="Proteomes" id="UP000075230"/>
    </source>
</evidence>
<accession>A0A146EZD3</accession>
<organism evidence="1 2">
    <name type="scientific">Aspergillus kawachii</name>
    <name type="common">White koji mold</name>
    <name type="synonym">Aspergillus awamori var. kawachi</name>
    <dbReference type="NCBI Taxonomy" id="1069201"/>
    <lineage>
        <taxon>Eukaryota</taxon>
        <taxon>Fungi</taxon>
        <taxon>Dikarya</taxon>
        <taxon>Ascomycota</taxon>
        <taxon>Pezizomycotina</taxon>
        <taxon>Eurotiomycetes</taxon>
        <taxon>Eurotiomycetidae</taxon>
        <taxon>Eurotiales</taxon>
        <taxon>Aspergillaceae</taxon>
        <taxon>Aspergillus</taxon>
        <taxon>Aspergillus subgen. Circumdati</taxon>
    </lineage>
</organism>
<dbReference type="VEuPathDB" id="FungiDB:ASPFODRAFT_212934"/>
<name>A0A146EZD3_ASPKA</name>
<dbReference type="AlphaFoldDB" id="A0A146EZD3"/>
<protein>
    <recommendedName>
        <fullName evidence="3">Gag-like protein</fullName>
    </recommendedName>
</protein>
<proteinExistence type="predicted"/>
<dbReference type="EMBL" id="BCWF01000005">
    <property type="protein sequence ID" value="GAT19406.1"/>
    <property type="molecule type" value="Genomic_DNA"/>
</dbReference>
<comment type="caution">
    <text evidence="1">The sequence shown here is derived from an EMBL/GenBank/DDBJ whole genome shotgun (WGS) entry which is preliminary data.</text>
</comment>
<sequence length="359" mass="39554">MNLNKLDHKILKFLPHYTSLNRLEYATQIIAEATALLEFDSTKRAKLPAPSLEAFFNSVITLAKKTREQPSGQEILGKLNNLQPTVEDITFIKNAVNNVLASPAPFAPNAATRIASWADVVRSGTPSYPSTPNSRASTTAGVKDRETVVKLDANAAAVLRRVSSEDLRKRANDALGTRINLLGKAPQVIAAKQLKSGDVVLHTATTAEADTLKATEEEWVKVLGTSARVVRPTYGVIIHGVRTSKESIDTDNQERAIEKIESEKAVLHEGAKVTYVGWLTREGRRKQASSLIVEFTTKYHANRAIREGLALNAIHHDCVLYDKSCRLKQCYKYHEYGHIGPQCDAAERCGYCAGKHNIK</sequence>
<dbReference type="Proteomes" id="UP000075230">
    <property type="component" value="Unassembled WGS sequence"/>
</dbReference>